<protein>
    <submittedName>
        <fullName evidence="2">Uncharacterized protein</fullName>
    </submittedName>
</protein>
<organism evidence="2 3">
    <name type="scientific">Saccharomyces cerevisiae (strain AWRI1631)</name>
    <name type="common">Baker's yeast</name>
    <dbReference type="NCBI Taxonomy" id="545124"/>
    <lineage>
        <taxon>Eukaryota</taxon>
        <taxon>Fungi</taxon>
        <taxon>Dikarya</taxon>
        <taxon>Ascomycota</taxon>
        <taxon>Saccharomycotina</taxon>
        <taxon>Saccharomycetes</taxon>
        <taxon>Saccharomycetales</taxon>
        <taxon>Saccharomycetaceae</taxon>
        <taxon>Saccharomyces</taxon>
    </lineage>
</organism>
<feature type="compositionally biased region" description="Low complexity" evidence="1">
    <location>
        <begin position="1"/>
        <end position="11"/>
    </location>
</feature>
<dbReference type="AlphaFoldDB" id="B5VQ13"/>
<dbReference type="Proteomes" id="UP000008988">
    <property type="component" value="Unassembled WGS sequence"/>
</dbReference>
<sequence length="36" mass="4219">MQQPPHSSPSRPSEEGKQREGRYFSQTKTAFFSFEK</sequence>
<comment type="caution">
    <text evidence="2">The sequence shown here is derived from an EMBL/GenBank/DDBJ whole genome shotgun (WGS) entry which is preliminary data.</text>
</comment>
<feature type="region of interest" description="Disordered" evidence="1">
    <location>
        <begin position="1"/>
        <end position="36"/>
    </location>
</feature>
<name>B5VQ13_YEAS6</name>
<evidence type="ECO:0000313" key="2">
    <source>
        <dbReference type="EMBL" id="EDZ69982.1"/>
    </source>
</evidence>
<evidence type="ECO:0000313" key="3">
    <source>
        <dbReference type="Proteomes" id="UP000008988"/>
    </source>
</evidence>
<evidence type="ECO:0000256" key="1">
    <source>
        <dbReference type="SAM" id="MobiDB-lite"/>
    </source>
</evidence>
<dbReference type="EMBL" id="ABSV01001889">
    <property type="protein sequence ID" value="EDZ69982.1"/>
    <property type="molecule type" value="Genomic_DNA"/>
</dbReference>
<gene>
    <name evidence="2" type="ORF">AWRI1631_133840</name>
</gene>
<feature type="compositionally biased region" description="Basic and acidic residues" evidence="1">
    <location>
        <begin position="12"/>
        <end position="22"/>
    </location>
</feature>
<proteinExistence type="predicted"/>
<accession>B5VQ13</accession>
<reference evidence="2 3" key="1">
    <citation type="journal article" date="2008" name="FEMS Yeast Res.">
        <title>Comparative genome analysis of a Saccharomyces cerevisiae wine strain.</title>
        <authorList>
            <person name="Borneman A.R."/>
            <person name="Forgan A.H."/>
            <person name="Pretorius I.S."/>
            <person name="Chambers P.J."/>
        </authorList>
    </citation>
    <scope>NUCLEOTIDE SEQUENCE [LARGE SCALE GENOMIC DNA]</scope>
    <source>
        <strain evidence="2 3">AWRI1631</strain>
    </source>
</reference>